<evidence type="ECO:0000259" key="2">
    <source>
        <dbReference type="Pfam" id="PF04892"/>
    </source>
</evidence>
<evidence type="ECO:0000313" key="4">
    <source>
        <dbReference type="Proteomes" id="UP001596989"/>
    </source>
</evidence>
<dbReference type="NCBIfam" id="NF037970">
    <property type="entry name" value="vanZ_1"/>
    <property type="match status" value="1"/>
</dbReference>
<organism evidence="3 4">
    <name type="scientific">Paenibacillus chungangensis</name>
    <dbReference type="NCBI Taxonomy" id="696535"/>
    <lineage>
        <taxon>Bacteria</taxon>
        <taxon>Bacillati</taxon>
        <taxon>Bacillota</taxon>
        <taxon>Bacilli</taxon>
        <taxon>Bacillales</taxon>
        <taxon>Paenibacillaceae</taxon>
        <taxon>Paenibacillus</taxon>
    </lineage>
</organism>
<dbReference type="Pfam" id="PF04892">
    <property type="entry name" value="VanZ"/>
    <property type="match status" value="1"/>
</dbReference>
<accession>A0ABW3HPB5</accession>
<feature type="domain" description="VanZ-like" evidence="2">
    <location>
        <begin position="20"/>
        <end position="132"/>
    </location>
</feature>
<keyword evidence="4" id="KW-1185">Reference proteome</keyword>
<comment type="caution">
    <text evidence="3">The sequence shown here is derived from an EMBL/GenBank/DDBJ whole genome shotgun (WGS) entry which is preliminary data.</text>
</comment>
<keyword evidence="1" id="KW-0472">Membrane</keyword>
<reference evidence="4" key="1">
    <citation type="journal article" date="2019" name="Int. J. Syst. Evol. Microbiol.">
        <title>The Global Catalogue of Microorganisms (GCM) 10K type strain sequencing project: providing services to taxonomists for standard genome sequencing and annotation.</title>
        <authorList>
            <consortium name="The Broad Institute Genomics Platform"/>
            <consortium name="The Broad Institute Genome Sequencing Center for Infectious Disease"/>
            <person name="Wu L."/>
            <person name="Ma J."/>
        </authorList>
    </citation>
    <scope>NUCLEOTIDE SEQUENCE [LARGE SCALE GENOMIC DNA]</scope>
    <source>
        <strain evidence="4">CCUG 59129</strain>
    </source>
</reference>
<gene>
    <name evidence="3" type="ORF">ACFQ2I_08045</name>
</gene>
<proteinExistence type="predicted"/>
<feature type="transmembrane region" description="Helical" evidence="1">
    <location>
        <begin position="15"/>
        <end position="36"/>
    </location>
</feature>
<dbReference type="InterPro" id="IPR006976">
    <property type="entry name" value="VanZ-like"/>
</dbReference>
<name>A0ABW3HPB5_9BACL</name>
<keyword evidence="1" id="KW-0812">Transmembrane</keyword>
<feature type="transmembrane region" description="Helical" evidence="1">
    <location>
        <begin position="56"/>
        <end position="75"/>
    </location>
</feature>
<evidence type="ECO:0000313" key="3">
    <source>
        <dbReference type="EMBL" id="MFD0959339.1"/>
    </source>
</evidence>
<dbReference type="EMBL" id="JBHTJZ010000009">
    <property type="protein sequence ID" value="MFD0959339.1"/>
    <property type="molecule type" value="Genomic_DNA"/>
</dbReference>
<keyword evidence="1" id="KW-1133">Transmembrane helix</keyword>
<sequence>MKQMKNQSQAIYKKIIRFVPAFCWMAVIFILSSRTGDEMNKVLPFFQKWFPFMNDFNWGHFVAYFLLAAAFDYGLGRHSERLSMKLLIVTLCVLYGVTDEYHQSFVGGRMMDTMDLRNDGIGATLWVLLVSIPAVRKIWRRIAGTNKVEPPA</sequence>
<evidence type="ECO:0000256" key="1">
    <source>
        <dbReference type="SAM" id="Phobius"/>
    </source>
</evidence>
<dbReference type="Proteomes" id="UP001596989">
    <property type="component" value="Unassembled WGS sequence"/>
</dbReference>
<protein>
    <submittedName>
        <fullName evidence="3">VanZ family protein</fullName>
    </submittedName>
</protein>